<organism evidence="1 2">
    <name type="scientific">Trema orientale</name>
    <name type="common">Charcoal tree</name>
    <name type="synonym">Celtis orientalis</name>
    <dbReference type="NCBI Taxonomy" id="63057"/>
    <lineage>
        <taxon>Eukaryota</taxon>
        <taxon>Viridiplantae</taxon>
        <taxon>Streptophyta</taxon>
        <taxon>Embryophyta</taxon>
        <taxon>Tracheophyta</taxon>
        <taxon>Spermatophyta</taxon>
        <taxon>Magnoliopsida</taxon>
        <taxon>eudicotyledons</taxon>
        <taxon>Gunneridae</taxon>
        <taxon>Pentapetalae</taxon>
        <taxon>rosids</taxon>
        <taxon>fabids</taxon>
        <taxon>Rosales</taxon>
        <taxon>Cannabaceae</taxon>
        <taxon>Trema</taxon>
    </lineage>
</organism>
<proteinExistence type="predicted"/>
<evidence type="ECO:0000313" key="1">
    <source>
        <dbReference type="EMBL" id="POO00255.1"/>
    </source>
</evidence>
<evidence type="ECO:0000313" key="2">
    <source>
        <dbReference type="Proteomes" id="UP000237000"/>
    </source>
</evidence>
<accession>A0A2P5FR31</accession>
<dbReference type="EMBL" id="JXTC01000014">
    <property type="protein sequence ID" value="POO00255.1"/>
    <property type="molecule type" value="Genomic_DNA"/>
</dbReference>
<dbReference type="AlphaFoldDB" id="A0A2P5FR31"/>
<gene>
    <name evidence="1" type="ORF">TorRG33x02_040330</name>
</gene>
<name>A0A2P5FR31_TREOI</name>
<dbReference type="Proteomes" id="UP000237000">
    <property type="component" value="Unassembled WGS sequence"/>
</dbReference>
<sequence>MLQLFLEVVVFLMPKFEIYTTPHPICCAVTRDLPNPTHSKANSDTIGPLLCLPIFCKTRRLKSEICKLSFGVHLSTAGSRASMLADFATSSVLLLRHHSLS</sequence>
<dbReference type="InParanoid" id="A0A2P5FR31"/>
<comment type="caution">
    <text evidence="1">The sequence shown here is derived from an EMBL/GenBank/DDBJ whole genome shotgun (WGS) entry which is preliminary data.</text>
</comment>
<protein>
    <submittedName>
        <fullName evidence="1">Uncharacterized protein</fullName>
    </submittedName>
</protein>
<reference evidence="2" key="1">
    <citation type="submission" date="2016-06" db="EMBL/GenBank/DDBJ databases">
        <title>Parallel loss of symbiosis genes in relatives of nitrogen-fixing non-legume Parasponia.</title>
        <authorList>
            <person name="Van Velzen R."/>
            <person name="Holmer R."/>
            <person name="Bu F."/>
            <person name="Rutten L."/>
            <person name="Van Zeijl A."/>
            <person name="Liu W."/>
            <person name="Santuari L."/>
            <person name="Cao Q."/>
            <person name="Sharma T."/>
            <person name="Shen D."/>
            <person name="Roswanjaya Y."/>
            <person name="Wardhani T."/>
            <person name="Kalhor M.S."/>
            <person name="Jansen J."/>
            <person name="Van den Hoogen J."/>
            <person name="Gungor B."/>
            <person name="Hartog M."/>
            <person name="Hontelez J."/>
            <person name="Verver J."/>
            <person name="Yang W.-C."/>
            <person name="Schijlen E."/>
            <person name="Repin R."/>
            <person name="Schilthuizen M."/>
            <person name="Schranz E."/>
            <person name="Heidstra R."/>
            <person name="Miyata K."/>
            <person name="Fedorova E."/>
            <person name="Kohlen W."/>
            <person name="Bisseling T."/>
            <person name="Smit S."/>
            <person name="Geurts R."/>
        </authorList>
    </citation>
    <scope>NUCLEOTIDE SEQUENCE [LARGE SCALE GENOMIC DNA]</scope>
    <source>
        <strain evidence="2">cv. RG33-2</strain>
    </source>
</reference>
<keyword evidence="2" id="KW-1185">Reference proteome</keyword>